<proteinExistence type="predicted"/>
<feature type="signal peptide" evidence="1">
    <location>
        <begin position="1"/>
        <end position="25"/>
    </location>
</feature>
<keyword evidence="1" id="KW-0732">Signal</keyword>
<dbReference type="SUPFAM" id="SSF55797">
    <property type="entry name" value="PR-1-like"/>
    <property type="match status" value="1"/>
</dbReference>
<dbReference type="PATRIC" id="fig|45076.6.peg.2819"/>
<dbReference type="CDD" id="cd05379">
    <property type="entry name" value="CAP_bacterial"/>
    <property type="match status" value="1"/>
</dbReference>
<protein>
    <submittedName>
        <fullName evidence="3">Putative transporter</fullName>
    </submittedName>
</protein>
<evidence type="ECO:0000256" key="1">
    <source>
        <dbReference type="SAM" id="SignalP"/>
    </source>
</evidence>
<feature type="chain" id="PRO_5006919370" evidence="1">
    <location>
        <begin position="26"/>
        <end position="183"/>
    </location>
</feature>
<reference evidence="3 4" key="1">
    <citation type="submission" date="2015-11" db="EMBL/GenBank/DDBJ databases">
        <title>Genomic analysis of 38 Legionella species identifies large and diverse effector repertoires.</title>
        <authorList>
            <person name="Burstein D."/>
            <person name="Amaro F."/>
            <person name="Zusman T."/>
            <person name="Lifshitz Z."/>
            <person name="Cohen O."/>
            <person name="Gilbert J.A."/>
            <person name="Pupko T."/>
            <person name="Shuman H.A."/>
            <person name="Segal G."/>
        </authorList>
    </citation>
    <scope>NUCLEOTIDE SEQUENCE [LARGE SCALE GENOMIC DNA]</scope>
    <source>
        <strain evidence="3 4">ATCC 49508</strain>
    </source>
</reference>
<accession>A0A0W1A3Q2</accession>
<dbReference type="STRING" id="45076.Lwor_2567"/>
<feature type="domain" description="SCP" evidence="2">
    <location>
        <begin position="45"/>
        <end position="157"/>
    </location>
</feature>
<dbReference type="PANTHER" id="PTHR31157">
    <property type="entry name" value="SCP DOMAIN-CONTAINING PROTEIN"/>
    <property type="match status" value="1"/>
</dbReference>
<keyword evidence="4" id="KW-1185">Reference proteome</keyword>
<organism evidence="3 4">
    <name type="scientific">Legionella worsleiensis</name>
    <dbReference type="NCBI Taxonomy" id="45076"/>
    <lineage>
        <taxon>Bacteria</taxon>
        <taxon>Pseudomonadati</taxon>
        <taxon>Pseudomonadota</taxon>
        <taxon>Gammaproteobacteria</taxon>
        <taxon>Legionellales</taxon>
        <taxon>Legionellaceae</taxon>
        <taxon>Legionella</taxon>
    </lineage>
</organism>
<dbReference type="PANTHER" id="PTHR31157:SF1">
    <property type="entry name" value="SCP DOMAIN-CONTAINING PROTEIN"/>
    <property type="match status" value="1"/>
</dbReference>
<evidence type="ECO:0000259" key="2">
    <source>
        <dbReference type="Pfam" id="PF00188"/>
    </source>
</evidence>
<dbReference type="EMBL" id="LNZC01000031">
    <property type="protein sequence ID" value="KTD76001.1"/>
    <property type="molecule type" value="Genomic_DNA"/>
</dbReference>
<dbReference type="InterPro" id="IPR014044">
    <property type="entry name" value="CAP_dom"/>
</dbReference>
<dbReference type="InterPro" id="IPR035940">
    <property type="entry name" value="CAP_sf"/>
</dbReference>
<dbReference type="OrthoDB" id="68195at2"/>
<gene>
    <name evidence="3" type="ORF">Lwor_2567</name>
</gene>
<dbReference type="Pfam" id="PF00188">
    <property type="entry name" value="CAP"/>
    <property type="match status" value="1"/>
</dbReference>
<name>A0A0W1A3Q2_9GAMM</name>
<comment type="caution">
    <text evidence="3">The sequence shown here is derived from an EMBL/GenBank/DDBJ whole genome shotgun (WGS) entry which is preliminary data.</text>
</comment>
<dbReference type="Gene3D" id="3.40.33.10">
    <property type="entry name" value="CAP"/>
    <property type="match status" value="1"/>
</dbReference>
<dbReference type="RefSeq" id="WP_058494308.1">
    <property type="nucleotide sequence ID" value="NZ_CBCRUR010000017.1"/>
</dbReference>
<dbReference type="Proteomes" id="UP000054662">
    <property type="component" value="Unassembled WGS sequence"/>
</dbReference>
<dbReference type="AlphaFoldDB" id="A0A0W1A3Q2"/>
<sequence length="183" mass="20773">MYLSGLKKIATLLSLILICLQLAHAGSAQKTAESDTTIENAILVHINQYRQLHGLNPLKMDSRIVLEAKRHSADMAHHKLPFGHKYFNNRIDRLHRQIKESNAGAENVAFNYKDAEDVVKNWLRSPGHKRNIDGNYNLTGIGIARDAHGKMYFTQIFLKTGSHNKYSTRHPKSALFNIFKKLG</sequence>
<evidence type="ECO:0000313" key="4">
    <source>
        <dbReference type="Proteomes" id="UP000054662"/>
    </source>
</evidence>
<evidence type="ECO:0000313" key="3">
    <source>
        <dbReference type="EMBL" id="KTD76001.1"/>
    </source>
</evidence>